<name>A0A1G7PP38_9BRAD</name>
<dbReference type="SMART" id="SM00421">
    <property type="entry name" value="HTH_LUXR"/>
    <property type="match status" value="1"/>
</dbReference>
<evidence type="ECO:0000259" key="2">
    <source>
        <dbReference type="PROSITE" id="PS50043"/>
    </source>
</evidence>
<dbReference type="PROSITE" id="PS00622">
    <property type="entry name" value="HTH_LUXR_1"/>
    <property type="match status" value="1"/>
</dbReference>
<evidence type="ECO:0000313" key="3">
    <source>
        <dbReference type="EMBL" id="SDF87998.1"/>
    </source>
</evidence>
<dbReference type="GO" id="GO:0006355">
    <property type="term" value="P:regulation of DNA-templated transcription"/>
    <property type="evidence" value="ECO:0007669"/>
    <property type="project" value="InterPro"/>
</dbReference>
<reference evidence="3 4" key="1">
    <citation type="submission" date="2016-10" db="EMBL/GenBank/DDBJ databases">
        <authorList>
            <person name="de Groot N.N."/>
        </authorList>
    </citation>
    <scope>NUCLEOTIDE SEQUENCE [LARGE SCALE GENOMIC DNA]</scope>
    <source>
        <strain evidence="3 4">R5</strain>
    </source>
</reference>
<dbReference type="PANTHER" id="PTHR43214">
    <property type="entry name" value="TWO-COMPONENT RESPONSE REGULATOR"/>
    <property type="match status" value="1"/>
</dbReference>
<dbReference type="EMBL" id="FMZW01000082">
    <property type="protein sequence ID" value="SDF87998.1"/>
    <property type="molecule type" value="Genomic_DNA"/>
</dbReference>
<protein>
    <submittedName>
        <fullName evidence="3">DNA-binding response regulator, NarL/FixJ family, contains REC and HTH domains</fullName>
    </submittedName>
</protein>
<dbReference type="CDD" id="cd06170">
    <property type="entry name" value="LuxR_C_like"/>
    <property type="match status" value="1"/>
</dbReference>
<proteinExistence type="predicted"/>
<dbReference type="AlphaFoldDB" id="A0A1G7PP38"/>
<dbReference type="PRINTS" id="PR00038">
    <property type="entry name" value="HTHLUXR"/>
</dbReference>
<dbReference type="InterPro" id="IPR000792">
    <property type="entry name" value="Tscrpt_reg_LuxR_C"/>
</dbReference>
<dbReference type="PROSITE" id="PS50043">
    <property type="entry name" value="HTH_LUXR_2"/>
    <property type="match status" value="1"/>
</dbReference>
<dbReference type="InterPro" id="IPR011006">
    <property type="entry name" value="CheY-like_superfamily"/>
</dbReference>
<evidence type="ECO:0000313" key="4">
    <source>
        <dbReference type="Proteomes" id="UP000199245"/>
    </source>
</evidence>
<sequence>MVTNHTSRPSTSVIKRNRKLAATSLTKIQAKLVIATRNEITAAGMKALLHAAGYRVAAHCTCEDDLLRSLDTYRPDIIMLAETVVGRDAVRVVSRVRDCNFSLAIIFLVECHDAIAASDLLVLDVEGILLSGAACARSFIDCVGSVQHGRKWIDPDLLRQLATAERSSIKRTMMRTLTSREADIAHFVSRGLHNKQIARALDLSEGTVKMHLHHIYEKLGLEGRMQLALSMTGVCGPVEPTAPDLVVAVRR</sequence>
<dbReference type="InterPro" id="IPR039420">
    <property type="entry name" value="WalR-like"/>
</dbReference>
<feature type="domain" description="HTH luxR-type" evidence="2">
    <location>
        <begin position="170"/>
        <end position="235"/>
    </location>
</feature>
<dbReference type="Pfam" id="PF00196">
    <property type="entry name" value="GerE"/>
    <property type="match status" value="1"/>
</dbReference>
<evidence type="ECO:0000256" key="1">
    <source>
        <dbReference type="ARBA" id="ARBA00023125"/>
    </source>
</evidence>
<organism evidence="3 4">
    <name type="scientific">Bradyrhizobium brasilense</name>
    <dbReference type="NCBI Taxonomy" id="1419277"/>
    <lineage>
        <taxon>Bacteria</taxon>
        <taxon>Pseudomonadati</taxon>
        <taxon>Pseudomonadota</taxon>
        <taxon>Alphaproteobacteria</taxon>
        <taxon>Hyphomicrobiales</taxon>
        <taxon>Nitrobacteraceae</taxon>
        <taxon>Bradyrhizobium</taxon>
    </lineage>
</organism>
<dbReference type="RefSeq" id="WP_092090404.1">
    <property type="nucleotide sequence ID" value="NZ_FMZW01000082.1"/>
</dbReference>
<dbReference type="SUPFAM" id="SSF52172">
    <property type="entry name" value="CheY-like"/>
    <property type="match status" value="1"/>
</dbReference>
<accession>A0A1G7PP38</accession>
<dbReference type="SUPFAM" id="SSF46894">
    <property type="entry name" value="C-terminal effector domain of the bipartite response regulators"/>
    <property type="match status" value="1"/>
</dbReference>
<gene>
    <name evidence="3" type="ORF">SAMN05216337_108217</name>
</gene>
<dbReference type="Gene3D" id="3.40.50.2300">
    <property type="match status" value="1"/>
</dbReference>
<dbReference type="GO" id="GO:0003677">
    <property type="term" value="F:DNA binding"/>
    <property type="evidence" value="ECO:0007669"/>
    <property type="project" value="UniProtKB-KW"/>
</dbReference>
<dbReference type="Proteomes" id="UP000199245">
    <property type="component" value="Unassembled WGS sequence"/>
</dbReference>
<keyword evidence="1 3" id="KW-0238">DNA-binding</keyword>
<dbReference type="InterPro" id="IPR016032">
    <property type="entry name" value="Sig_transdc_resp-reg_C-effctor"/>
</dbReference>